<evidence type="ECO:0000313" key="9">
    <source>
        <dbReference type="Proteomes" id="UP001152561"/>
    </source>
</evidence>
<dbReference type="PROSITE" id="PS50172">
    <property type="entry name" value="BRCT"/>
    <property type="match status" value="1"/>
</dbReference>
<evidence type="ECO:0000256" key="5">
    <source>
        <dbReference type="ARBA" id="ARBA00023242"/>
    </source>
</evidence>
<dbReference type="GO" id="GO:0045944">
    <property type="term" value="P:positive regulation of transcription by RNA polymerase II"/>
    <property type="evidence" value="ECO:0007669"/>
    <property type="project" value="TreeGrafter"/>
</dbReference>
<evidence type="ECO:0000256" key="3">
    <source>
        <dbReference type="ARBA" id="ARBA00022763"/>
    </source>
</evidence>
<dbReference type="InterPro" id="IPR036420">
    <property type="entry name" value="BRCT_dom_sf"/>
</dbReference>
<dbReference type="OrthoDB" id="1643632at2759"/>
<proteinExistence type="predicted"/>
<protein>
    <recommendedName>
        <fullName evidence="7">BRCT domain-containing protein</fullName>
    </recommendedName>
</protein>
<dbReference type="Proteomes" id="UP001152561">
    <property type="component" value="Unassembled WGS sequence"/>
</dbReference>
<feature type="chain" id="PRO_5040423426" description="BRCT domain-containing protein" evidence="6">
    <location>
        <begin position="24"/>
        <end position="143"/>
    </location>
</feature>
<sequence length="143" mass="15745">MKNLMKLAWTIMAALVVPNLVDLELHRVHLSFLMVSKFYLSGDYVPAYKNDLLDLVEKAGGSIVHTMEQLICQTGAAQATNSACLVVYNSDPPHGCAFGEESNILLQRLAKGEELAKPIGCQVIQHTWILESIATCELVPFCQ</sequence>
<dbReference type="GO" id="GO:0000724">
    <property type="term" value="P:double-strand break repair via homologous recombination"/>
    <property type="evidence" value="ECO:0007669"/>
    <property type="project" value="TreeGrafter"/>
</dbReference>
<evidence type="ECO:0000256" key="4">
    <source>
        <dbReference type="ARBA" id="ARBA00023204"/>
    </source>
</evidence>
<keyword evidence="2" id="KW-0677">Repeat</keyword>
<name>A0A9Q1QZC2_9SOLA</name>
<organism evidence="8 9">
    <name type="scientific">Anisodus acutangulus</name>
    <dbReference type="NCBI Taxonomy" id="402998"/>
    <lineage>
        <taxon>Eukaryota</taxon>
        <taxon>Viridiplantae</taxon>
        <taxon>Streptophyta</taxon>
        <taxon>Embryophyta</taxon>
        <taxon>Tracheophyta</taxon>
        <taxon>Spermatophyta</taxon>
        <taxon>Magnoliopsida</taxon>
        <taxon>eudicotyledons</taxon>
        <taxon>Gunneridae</taxon>
        <taxon>Pentapetalae</taxon>
        <taxon>asterids</taxon>
        <taxon>lamiids</taxon>
        <taxon>Solanales</taxon>
        <taxon>Solanaceae</taxon>
        <taxon>Solanoideae</taxon>
        <taxon>Hyoscyameae</taxon>
        <taxon>Anisodus</taxon>
    </lineage>
</organism>
<dbReference type="Gene3D" id="3.40.50.10190">
    <property type="entry name" value="BRCT domain"/>
    <property type="match status" value="1"/>
</dbReference>
<feature type="signal peptide" evidence="6">
    <location>
        <begin position="1"/>
        <end position="23"/>
    </location>
</feature>
<feature type="domain" description="BRCT" evidence="7">
    <location>
        <begin position="38"/>
        <end position="143"/>
    </location>
</feature>
<keyword evidence="6" id="KW-0732">Signal</keyword>
<dbReference type="InterPro" id="IPR031099">
    <property type="entry name" value="BRCA1-associated"/>
</dbReference>
<gene>
    <name evidence="8" type="ORF">K7X08_023400</name>
</gene>
<keyword evidence="4" id="KW-0234">DNA repair</keyword>
<dbReference type="GO" id="GO:0004842">
    <property type="term" value="F:ubiquitin-protein transferase activity"/>
    <property type="evidence" value="ECO:0007669"/>
    <property type="project" value="TreeGrafter"/>
</dbReference>
<comment type="subcellular location">
    <subcellularLocation>
        <location evidence="1">Nucleus</location>
    </subcellularLocation>
</comment>
<keyword evidence="5" id="KW-0539">Nucleus</keyword>
<evidence type="ECO:0000313" key="8">
    <source>
        <dbReference type="EMBL" id="KAJ8535680.1"/>
    </source>
</evidence>
<keyword evidence="9" id="KW-1185">Reference proteome</keyword>
<dbReference type="PANTHER" id="PTHR13763:SF7">
    <property type="entry name" value="BRCA1-ASSOCIATED RING DOMAIN PROTEIN 1"/>
    <property type="match status" value="1"/>
</dbReference>
<evidence type="ECO:0000256" key="6">
    <source>
        <dbReference type="SAM" id="SignalP"/>
    </source>
</evidence>
<evidence type="ECO:0000256" key="1">
    <source>
        <dbReference type="ARBA" id="ARBA00004123"/>
    </source>
</evidence>
<comment type="caution">
    <text evidence="8">The sequence shown here is derived from an EMBL/GenBank/DDBJ whole genome shotgun (WGS) entry which is preliminary data.</text>
</comment>
<accession>A0A9Q1QZC2</accession>
<dbReference type="InterPro" id="IPR001357">
    <property type="entry name" value="BRCT_dom"/>
</dbReference>
<dbReference type="SUPFAM" id="SSF52113">
    <property type="entry name" value="BRCT domain"/>
    <property type="match status" value="1"/>
</dbReference>
<reference evidence="9" key="1">
    <citation type="journal article" date="2023" name="Proc. Natl. Acad. Sci. U.S.A.">
        <title>Genomic and structural basis for evolution of tropane alkaloid biosynthesis.</title>
        <authorList>
            <person name="Wanga Y.-J."/>
            <person name="Taina T."/>
            <person name="Yua J.-Y."/>
            <person name="Lia J."/>
            <person name="Xua B."/>
            <person name="Chenc J."/>
            <person name="D'Auriad J.C."/>
            <person name="Huanga J.-P."/>
            <person name="Huanga S.-X."/>
        </authorList>
    </citation>
    <scope>NUCLEOTIDE SEQUENCE [LARGE SCALE GENOMIC DNA]</scope>
    <source>
        <strain evidence="9">cv. KIB-2019</strain>
    </source>
</reference>
<dbReference type="GO" id="GO:0005634">
    <property type="term" value="C:nucleus"/>
    <property type="evidence" value="ECO:0007669"/>
    <property type="project" value="UniProtKB-SubCell"/>
</dbReference>
<evidence type="ECO:0000256" key="2">
    <source>
        <dbReference type="ARBA" id="ARBA00022737"/>
    </source>
</evidence>
<dbReference type="EMBL" id="JAJAGQ010000018">
    <property type="protein sequence ID" value="KAJ8535680.1"/>
    <property type="molecule type" value="Genomic_DNA"/>
</dbReference>
<keyword evidence="3" id="KW-0227">DNA damage</keyword>
<evidence type="ECO:0000259" key="7">
    <source>
        <dbReference type="PROSITE" id="PS50172"/>
    </source>
</evidence>
<dbReference type="PANTHER" id="PTHR13763">
    <property type="entry name" value="BREAST CANCER TYPE 1 SUSCEPTIBILITY PROTEIN BRCA1"/>
    <property type="match status" value="1"/>
</dbReference>
<dbReference type="AlphaFoldDB" id="A0A9Q1QZC2"/>